<evidence type="ECO:0000256" key="1">
    <source>
        <dbReference type="ARBA" id="ARBA00001231"/>
    </source>
</evidence>
<evidence type="ECO:0000259" key="11">
    <source>
        <dbReference type="Pfam" id="PF14845"/>
    </source>
</evidence>
<dbReference type="CDD" id="cd06562">
    <property type="entry name" value="GH20_HexA_HexB-like"/>
    <property type="match status" value="1"/>
</dbReference>
<reference evidence="12" key="1">
    <citation type="submission" date="2022-11" db="EMBL/GenBank/DDBJ databases">
        <title>Genome Resource of Sclerotinia nivalis Strain SnTB1, a Plant Pathogen Isolated from American Ginseng.</title>
        <authorList>
            <person name="Fan S."/>
        </authorList>
    </citation>
    <scope>NUCLEOTIDE SEQUENCE</scope>
    <source>
        <strain evidence="12">SnTB1</strain>
    </source>
</reference>
<keyword evidence="13" id="KW-1185">Reference proteome</keyword>
<proteinExistence type="inferred from homology"/>
<protein>
    <recommendedName>
        <fullName evidence="7">Beta-hexosaminidase</fullName>
        <ecNumber evidence="7">3.2.1.52</ecNumber>
    </recommendedName>
</protein>
<dbReference type="GO" id="GO:0016020">
    <property type="term" value="C:membrane"/>
    <property type="evidence" value="ECO:0007669"/>
    <property type="project" value="TreeGrafter"/>
</dbReference>
<organism evidence="12 13">
    <name type="scientific">Sclerotinia nivalis</name>
    <dbReference type="NCBI Taxonomy" id="352851"/>
    <lineage>
        <taxon>Eukaryota</taxon>
        <taxon>Fungi</taxon>
        <taxon>Dikarya</taxon>
        <taxon>Ascomycota</taxon>
        <taxon>Pezizomycotina</taxon>
        <taxon>Leotiomycetes</taxon>
        <taxon>Helotiales</taxon>
        <taxon>Sclerotiniaceae</taxon>
        <taxon>Sclerotinia</taxon>
    </lineage>
</organism>
<accession>A0A9X0AZ12</accession>
<keyword evidence="5" id="KW-0325">Glycoprotein</keyword>
<evidence type="ECO:0000313" key="12">
    <source>
        <dbReference type="EMBL" id="KAJ8071556.1"/>
    </source>
</evidence>
<evidence type="ECO:0000256" key="9">
    <source>
        <dbReference type="SAM" id="SignalP"/>
    </source>
</evidence>
<comment type="caution">
    <text evidence="12">The sequence shown here is derived from an EMBL/GenBank/DDBJ whole genome shotgun (WGS) entry which is preliminary data.</text>
</comment>
<dbReference type="PIRSF" id="PIRSF001093">
    <property type="entry name" value="B-hxosamndse_ab_euk"/>
    <property type="match status" value="1"/>
</dbReference>
<dbReference type="FunFam" id="3.20.20.80:FF:000063">
    <property type="entry name" value="Beta-hexosaminidase"/>
    <property type="match status" value="1"/>
</dbReference>
<dbReference type="OrthoDB" id="428480at2759"/>
<evidence type="ECO:0000256" key="2">
    <source>
        <dbReference type="ARBA" id="ARBA00006285"/>
    </source>
</evidence>
<evidence type="ECO:0000313" key="13">
    <source>
        <dbReference type="Proteomes" id="UP001152300"/>
    </source>
</evidence>
<dbReference type="Pfam" id="PF00728">
    <property type="entry name" value="Glyco_hydro_20"/>
    <property type="match status" value="1"/>
</dbReference>
<dbReference type="Gene3D" id="3.30.379.10">
    <property type="entry name" value="Chitobiase/beta-hexosaminidase domain 2-like"/>
    <property type="match status" value="1"/>
</dbReference>
<dbReference type="InterPro" id="IPR025705">
    <property type="entry name" value="Beta_hexosaminidase_sua/sub"/>
</dbReference>
<evidence type="ECO:0000256" key="3">
    <source>
        <dbReference type="ARBA" id="ARBA00022729"/>
    </source>
</evidence>
<dbReference type="SUPFAM" id="SSF55545">
    <property type="entry name" value="beta-N-acetylhexosaminidase-like domain"/>
    <property type="match status" value="1"/>
</dbReference>
<dbReference type="SUPFAM" id="SSF51445">
    <property type="entry name" value="(Trans)glycosidases"/>
    <property type="match status" value="1"/>
</dbReference>
<dbReference type="EC" id="3.2.1.52" evidence="7"/>
<dbReference type="InterPro" id="IPR017853">
    <property type="entry name" value="GH"/>
</dbReference>
<dbReference type="PANTHER" id="PTHR22600:SF58">
    <property type="entry name" value="BETA-HEXOSAMINIDASE"/>
    <property type="match status" value="1"/>
</dbReference>
<dbReference type="GO" id="GO:0030203">
    <property type="term" value="P:glycosaminoglycan metabolic process"/>
    <property type="evidence" value="ECO:0007669"/>
    <property type="project" value="TreeGrafter"/>
</dbReference>
<evidence type="ECO:0000256" key="5">
    <source>
        <dbReference type="ARBA" id="ARBA00023180"/>
    </source>
</evidence>
<dbReference type="GO" id="GO:0005975">
    <property type="term" value="P:carbohydrate metabolic process"/>
    <property type="evidence" value="ECO:0007669"/>
    <property type="project" value="InterPro"/>
</dbReference>
<evidence type="ECO:0000256" key="8">
    <source>
        <dbReference type="PIRSR" id="PIRSR001093-1"/>
    </source>
</evidence>
<dbReference type="Gene3D" id="3.20.20.80">
    <property type="entry name" value="Glycosidases"/>
    <property type="match status" value="1"/>
</dbReference>
<feature type="domain" description="Glycoside hydrolase family 20 catalytic" evidence="10">
    <location>
        <begin position="189"/>
        <end position="528"/>
    </location>
</feature>
<name>A0A9X0AZ12_9HELO</name>
<keyword evidence="4 7" id="KW-0378">Hydrolase</keyword>
<feature type="signal peptide" evidence="9">
    <location>
        <begin position="1"/>
        <end position="17"/>
    </location>
</feature>
<comment type="similarity">
    <text evidence="2 7">Belongs to the glycosyl hydrolase 20 family.</text>
</comment>
<dbReference type="EMBL" id="JAPEIS010000001">
    <property type="protein sequence ID" value="KAJ8071556.1"/>
    <property type="molecule type" value="Genomic_DNA"/>
</dbReference>
<evidence type="ECO:0000259" key="10">
    <source>
        <dbReference type="Pfam" id="PF00728"/>
    </source>
</evidence>
<evidence type="ECO:0000256" key="4">
    <source>
        <dbReference type="ARBA" id="ARBA00022801"/>
    </source>
</evidence>
<dbReference type="Pfam" id="PF14845">
    <property type="entry name" value="Glycohydro_20b2"/>
    <property type="match status" value="1"/>
</dbReference>
<comment type="catalytic activity">
    <reaction evidence="1 7">
        <text>Hydrolysis of terminal non-reducing N-acetyl-D-hexosamine residues in N-acetyl-beta-D-hexosaminides.</text>
        <dbReference type="EC" id="3.2.1.52"/>
    </reaction>
</comment>
<dbReference type="Proteomes" id="UP001152300">
    <property type="component" value="Unassembled WGS sequence"/>
</dbReference>
<evidence type="ECO:0000256" key="7">
    <source>
        <dbReference type="PIRNR" id="PIRNR001093"/>
    </source>
</evidence>
<sequence>MLSSTFLISALVSSALAIWPQPVSYTNGTGVLWLDKNVKVTYDGGVSTGHSGDGTGNVTNSTTIVSSAVTRAMTKIFYQGLTPWKFYARNTLPQVEPSATSNKTYITELYITQTGHDNSSTFKPTDGQVDESYNLTITTDGKAAISAPSSIGILHALTTFTQLFYTHSVAKAGVYTKLAPVTIYDAPKFAHRGMNMDISRNWYPVEDIKRTMLALHYTKCNVIHLHITDAQSWPLDIPALPELSKLGAYQTGLSYTPNDLQEIQEYGTNLGLEVILEIDMPGHTSSIGFSHPELLAAFGAEPWDTYCAEPPCGSLRLNDSAVPAFLETLMDDLLPRVSPYSSYFHTGGDEVNANAYLLDPTVQSNDPAVLQPLLQAFVDRNHKQVRAAGLTPMVWEEMLTTWNLTLGSDVLIQSWLSDASVAQIVGAGHKAIAGNYNFWYLDCGKGQWLNFEPGASSQNYFPYLDYCSPTKNWRLVYSYDPLAGVPENSTHLVVGGEFHIWSEQTDAINIDDMVWPRGAAAAEVLWSGAKDPVTGQNRSQIDAGSRLPEFNEHLRTMGIRSGPVQMIFCTQSNSTECSL</sequence>
<keyword evidence="6 7" id="KW-0326">Glycosidase</keyword>
<gene>
    <name evidence="12" type="ORF">OCU04_001869</name>
</gene>
<dbReference type="InterPro" id="IPR015883">
    <property type="entry name" value="Glyco_hydro_20_cat"/>
</dbReference>
<dbReference type="AlphaFoldDB" id="A0A9X0AZ12"/>
<dbReference type="PRINTS" id="PR00738">
    <property type="entry name" value="GLHYDRLASE20"/>
</dbReference>
<feature type="active site" description="Proton donor" evidence="8">
    <location>
        <position position="350"/>
    </location>
</feature>
<dbReference type="GO" id="GO:0016231">
    <property type="term" value="F:beta-N-acetylglucosaminidase activity"/>
    <property type="evidence" value="ECO:0007669"/>
    <property type="project" value="TreeGrafter"/>
</dbReference>
<feature type="domain" description="Beta-hexosaminidase eukaryotic type N-terminal" evidence="11">
    <location>
        <begin position="18"/>
        <end position="163"/>
    </location>
</feature>
<evidence type="ECO:0000256" key="6">
    <source>
        <dbReference type="ARBA" id="ARBA00023295"/>
    </source>
</evidence>
<dbReference type="InterPro" id="IPR029018">
    <property type="entry name" value="Hex-like_dom2"/>
</dbReference>
<keyword evidence="3 9" id="KW-0732">Signal</keyword>
<dbReference type="PANTHER" id="PTHR22600">
    <property type="entry name" value="BETA-HEXOSAMINIDASE"/>
    <property type="match status" value="1"/>
</dbReference>
<dbReference type="InterPro" id="IPR029019">
    <property type="entry name" value="HEX_eukaryotic_N"/>
</dbReference>
<feature type="chain" id="PRO_5040742752" description="Beta-hexosaminidase" evidence="9">
    <location>
        <begin position="18"/>
        <end position="579"/>
    </location>
</feature>